<dbReference type="InterPro" id="IPR003607">
    <property type="entry name" value="HD/PDEase_dom"/>
</dbReference>
<evidence type="ECO:0000259" key="1">
    <source>
        <dbReference type="Pfam" id="PF01966"/>
    </source>
</evidence>
<dbReference type="PATRIC" id="fig|1550566.3.peg.2418"/>
<reference evidence="2 3" key="1">
    <citation type="journal article" date="2015" name="Int. J. Syst. Evol. Microbiol.">
        <title>Methanoculleus sediminis sp. nov., a methanogen from sediments near a submarine mud volcano.</title>
        <authorList>
            <person name="Chen S.C."/>
            <person name="Chen M.F."/>
            <person name="Lai M.C."/>
            <person name="Weng C.Y."/>
            <person name="Wu S.Y."/>
            <person name="Lin S."/>
            <person name="Yang T.F."/>
            <person name="Chen P.C."/>
        </authorList>
    </citation>
    <scope>NUCLEOTIDE SEQUENCE [LARGE SCALE GENOMIC DNA]</scope>
    <source>
        <strain evidence="2 3">S3Fa</strain>
    </source>
</reference>
<dbReference type="InterPro" id="IPR006675">
    <property type="entry name" value="HDIG_dom"/>
</dbReference>
<dbReference type="STRING" id="1550566.SZ63_11080"/>
<feature type="domain" description="HD" evidence="1">
    <location>
        <begin position="51"/>
        <end position="141"/>
    </location>
</feature>
<dbReference type="Pfam" id="PF01966">
    <property type="entry name" value="HD"/>
    <property type="match status" value="1"/>
</dbReference>
<dbReference type="EMBL" id="JXOJ01000007">
    <property type="protein sequence ID" value="KLK87415.1"/>
    <property type="molecule type" value="Genomic_DNA"/>
</dbReference>
<sequence length="212" mass="23257">MERDEAPALLRRYVTSPSHIIQVAPAVLLLRPFAPNGAHVPALRPVAFGPTHSHATAAIMRKVAEHLGEDAGTWEIIGLLHDIDYDIVCGDMERHGVEGYRILIENGVSEEIADIVRRHNHLLFGDYVRPVEVALQAADSVSGLIIACALVKGGAIDEVSPRTVKKKFKEKSFAAGCERERIRMIESLMDMETFYRLAIEGLAEARGDLGLG</sequence>
<comment type="caution">
    <text evidence="2">The sequence shown here is derived from an EMBL/GenBank/DDBJ whole genome shotgun (WGS) entry which is preliminary data.</text>
</comment>
<dbReference type="SUPFAM" id="SSF109604">
    <property type="entry name" value="HD-domain/PDEase-like"/>
    <property type="match status" value="1"/>
</dbReference>
<dbReference type="AlphaFoldDB" id="A0A0H1QWU6"/>
<organism evidence="2 3">
    <name type="scientific">Methanoculleus sediminis</name>
    <dbReference type="NCBI Taxonomy" id="1550566"/>
    <lineage>
        <taxon>Archaea</taxon>
        <taxon>Methanobacteriati</taxon>
        <taxon>Methanobacteriota</taxon>
        <taxon>Stenosarchaea group</taxon>
        <taxon>Methanomicrobia</taxon>
        <taxon>Methanomicrobiales</taxon>
        <taxon>Methanomicrobiaceae</taxon>
        <taxon>Methanoculleus</taxon>
    </lineage>
</organism>
<accession>A0A0H1QWU6</accession>
<keyword evidence="2" id="KW-0378">Hydrolase</keyword>
<dbReference type="CDD" id="cd00077">
    <property type="entry name" value="HDc"/>
    <property type="match status" value="1"/>
</dbReference>
<gene>
    <name evidence="2" type="ORF">SZ63_11080</name>
</gene>
<protein>
    <submittedName>
        <fullName evidence="2">Phosphohydrolase</fullName>
    </submittedName>
</protein>
<evidence type="ECO:0000313" key="3">
    <source>
        <dbReference type="Proteomes" id="UP000035301"/>
    </source>
</evidence>
<dbReference type="GO" id="GO:0016787">
    <property type="term" value="F:hydrolase activity"/>
    <property type="evidence" value="ECO:0007669"/>
    <property type="project" value="UniProtKB-KW"/>
</dbReference>
<evidence type="ECO:0000313" key="2">
    <source>
        <dbReference type="EMBL" id="KLK87415.1"/>
    </source>
</evidence>
<dbReference type="Gene3D" id="1.10.3210.10">
    <property type="entry name" value="Hypothetical protein af1432"/>
    <property type="match status" value="1"/>
</dbReference>
<dbReference type="NCBIfam" id="TIGR00277">
    <property type="entry name" value="HDIG"/>
    <property type="match status" value="1"/>
</dbReference>
<dbReference type="Proteomes" id="UP000035301">
    <property type="component" value="Unassembled WGS sequence"/>
</dbReference>
<dbReference type="RefSeq" id="WP_048185379.1">
    <property type="nucleotide sequence ID" value="NZ_JXOJ01000007.1"/>
</dbReference>
<keyword evidence="3" id="KW-1185">Reference proteome</keyword>
<dbReference type="InterPro" id="IPR006674">
    <property type="entry name" value="HD_domain"/>
</dbReference>
<proteinExistence type="predicted"/>
<dbReference type="PANTHER" id="PTHR38659">
    <property type="entry name" value="METAL-DEPENDENT PHOSPHOHYDROLASE"/>
    <property type="match status" value="1"/>
</dbReference>
<name>A0A0H1QWU6_9EURY</name>
<dbReference type="PANTHER" id="PTHR38659:SF2">
    <property type="entry name" value="HDIG DOMAIN PROTEIN"/>
    <property type="match status" value="1"/>
</dbReference>